<proteinExistence type="predicted"/>
<sequence>MRPNFFGAPRPNTSDILIRLASRLSAFPRLSGPSGVPLVLVSAAGEGGSTVSDWYPQPLFFTKMHFFQKT</sequence>
<evidence type="ECO:0000313" key="1">
    <source>
        <dbReference type="EMBL" id="SEW40198.1"/>
    </source>
</evidence>
<dbReference type="Proteomes" id="UP000199167">
    <property type="component" value="Unassembled WGS sequence"/>
</dbReference>
<keyword evidence="2" id="KW-1185">Reference proteome</keyword>
<name>A0A1I0RH05_9RHOB</name>
<dbReference type="AlphaFoldDB" id="A0A1I0RH05"/>
<gene>
    <name evidence="1" type="ORF">SAMN04488515_2681</name>
</gene>
<evidence type="ECO:0000313" key="2">
    <source>
        <dbReference type="Proteomes" id="UP000199167"/>
    </source>
</evidence>
<accession>A0A1I0RH05</accession>
<organism evidence="1 2">
    <name type="scientific">Cognatiyoonia koreensis</name>
    <dbReference type="NCBI Taxonomy" id="364200"/>
    <lineage>
        <taxon>Bacteria</taxon>
        <taxon>Pseudomonadati</taxon>
        <taxon>Pseudomonadota</taxon>
        <taxon>Alphaproteobacteria</taxon>
        <taxon>Rhodobacterales</taxon>
        <taxon>Paracoccaceae</taxon>
        <taxon>Cognatiyoonia</taxon>
    </lineage>
</organism>
<reference evidence="1 2" key="1">
    <citation type="submission" date="2016-10" db="EMBL/GenBank/DDBJ databases">
        <authorList>
            <person name="de Groot N.N."/>
        </authorList>
    </citation>
    <scope>NUCLEOTIDE SEQUENCE [LARGE SCALE GENOMIC DNA]</scope>
    <source>
        <strain evidence="1 2">DSM 17925</strain>
    </source>
</reference>
<protein>
    <submittedName>
        <fullName evidence="1">Uncharacterized protein</fullName>
    </submittedName>
</protein>
<dbReference type="EMBL" id="FOIZ01000002">
    <property type="protein sequence ID" value="SEW40198.1"/>
    <property type="molecule type" value="Genomic_DNA"/>
</dbReference>